<organism evidence="7 8">
    <name type="scientific">Micromonospora craniellae</name>
    <dbReference type="NCBI Taxonomy" id="2294034"/>
    <lineage>
        <taxon>Bacteria</taxon>
        <taxon>Bacillati</taxon>
        <taxon>Actinomycetota</taxon>
        <taxon>Actinomycetes</taxon>
        <taxon>Micromonosporales</taxon>
        <taxon>Micromonosporaceae</taxon>
        <taxon>Micromonospora</taxon>
    </lineage>
</organism>
<evidence type="ECO:0000313" key="8">
    <source>
        <dbReference type="Proteomes" id="UP000262621"/>
    </source>
</evidence>
<dbReference type="PANTHER" id="PTHR43776">
    <property type="entry name" value="TRANSPORT ATP-BINDING PROTEIN"/>
    <property type="match status" value="1"/>
</dbReference>
<dbReference type="GO" id="GO:0005524">
    <property type="term" value="F:ATP binding"/>
    <property type="evidence" value="ECO:0007669"/>
    <property type="project" value="UniProtKB-KW"/>
</dbReference>
<dbReference type="InterPro" id="IPR013563">
    <property type="entry name" value="Oligopep_ABC_C"/>
</dbReference>
<dbReference type="PROSITE" id="PS00211">
    <property type="entry name" value="ABC_TRANSPORTER_1"/>
    <property type="match status" value="1"/>
</dbReference>
<evidence type="ECO:0000256" key="3">
    <source>
        <dbReference type="ARBA" id="ARBA00022741"/>
    </source>
</evidence>
<evidence type="ECO:0000259" key="6">
    <source>
        <dbReference type="PROSITE" id="PS50893"/>
    </source>
</evidence>
<feature type="domain" description="ABC transporter" evidence="6">
    <location>
        <begin position="46"/>
        <end position="291"/>
    </location>
</feature>
<dbReference type="CDD" id="cd03257">
    <property type="entry name" value="ABC_NikE_OppD_transporters"/>
    <property type="match status" value="1"/>
</dbReference>
<dbReference type="Gene3D" id="3.40.50.300">
    <property type="entry name" value="P-loop containing nucleotide triphosphate hydrolases"/>
    <property type="match status" value="1"/>
</dbReference>
<keyword evidence="2" id="KW-0813">Transport</keyword>
<dbReference type="GO" id="GO:0016887">
    <property type="term" value="F:ATP hydrolysis activity"/>
    <property type="evidence" value="ECO:0007669"/>
    <property type="project" value="InterPro"/>
</dbReference>
<evidence type="ECO:0000256" key="4">
    <source>
        <dbReference type="ARBA" id="ARBA00022840"/>
    </source>
</evidence>
<evidence type="ECO:0000256" key="5">
    <source>
        <dbReference type="SAM" id="MobiDB-lite"/>
    </source>
</evidence>
<gene>
    <name evidence="7" type="ORF">D0Q02_24040</name>
</gene>
<dbReference type="EMBL" id="QVFU01000036">
    <property type="protein sequence ID" value="RFS44131.1"/>
    <property type="molecule type" value="Genomic_DNA"/>
</dbReference>
<dbReference type="SMART" id="SM00382">
    <property type="entry name" value="AAA"/>
    <property type="match status" value="1"/>
</dbReference>
<dbReference type="InterPro" id="IPR017871">
    <property type="entry name" value="ABC_transporter-like_CS"/>
</dbReference>
<dbReference type="Proteomes" id="UP000262621">
    <property type="component" value="Unassembled WGS sequence"/>
</dbReference>
<dbReference type="FunFam" id="3.40.50.300:FF:000016">
    <property type="entry name" value="Oligopeptide ABC transporter ATP-binding component"/>
    <property type="match status" value="1"/>
</dbReference>
<dbReference type="AlphaFoldDB" id="A0A372FTP9"/>
<reference evidence="7 8" key="1">
    <citation type="submission" date="2018-08" db="EMBL/GenBank/DDBJ databases">
        <title>Verrucosispora craniellae sp. nov., isolated from a marine sponge in the South China Sea.</title>
        <authorList>
            <person name="Li L."/>
            <person name="Lin H.W."/>
        </authorList>
    </citation>
    <scope>NUCLEOTIDE SEQUENCE [LARGE SCALE GENOMIC DNA]</scope>
    <source>
        <strain evidence="7 8">LHW63014</strain>
    </source>
</reference>
<dbReference type="GO" id="GO:0055085">
    <property type="term" value="P:transmembrane transport"/>
    <property type="evidence" value="ECO:0007669"/>
    <property type="project" value="UniProtKB-ARBA"/>
</dbReference>
<keyword evidence="3" id="KW-0547">Nucleotide-binding</keyword>
<protein>
    <submittedName>
        <fullName evidence="7">ATP-binding cassette domain-containing protein</fullName>
    </submittedName>
</protein>
<keyword evidence="4 7" id="KW-0067">ATP-binding</keyword>
<accession>A0A372FTP9</accession>
<dbReference type="PROSITE" id="PS50893">
    <property type="entry name" value="ABC_TRANSPORTER_2"/>
    <property type="match status" value="1"/>
</dbReference>
<comment type="similarity">
    <text evidence="1">Belongs to the ABC transporter superfamily.</text>
</comment>
<evidence type="ECO:0000313" key="7">
    <source>
        <dbReference type="EMBL" id="RFS44131.1"/>
    </source>
</evidence>
<comment type="caution">
    <text evidence="7">The sequence shown here is derived from an EMBL/GenBank/DDBJ whole genome shotgun (WGS) entry which is preliminary data.</text>
</comment>
<dbReference type="InterPro" id="IPR050319">
    <property type="entry name" value="ABC_transp_ATP-bind"/>
</dbReference>
<dbReference type="GO" id="GO:0015833">
    <property type="term" value="P:peptide transport"/>
    <property type="evidence" value="ECO:0007669"/>
    <property type="project" value="InterPro"/>
</dbReference>
<dbReference type="OrthoDB" id="8481147at2"/>
<dbReference type="InterPro" id="IPR003439">
    <property type="entry name" value="ABC_transporter-like_ATP-bd"/>
</dbReference>
<evidence type="ECO:0000256" key="2">
    <source>
        <dbReference type="ARBA" id="ARBA00022448"/>
    </source>
</evidence>
<dbReference type="SUPFAM" id="SSF52540">
    <property type="entry name" value="P-loop containing nucleoside triphosphate hydrolases"/>
    <property type="match status" value="1"/>
</dbReference>
<dbReference type="Pfam" id="PF00005">
    <property type="entry name" value="ABC_tran"/>
    <property type="match status" value="1"/>
</dbReference>
<name>A0A372FTP9_9ACTN</name>
<keyword evidence="8" id="KW-1185">Reference proteome</keyword>
<feature type="region of interest" description="Disordered" evidence="5">
    <location>
        <begin position="1"/>
        <end position="39"/>
    </location>
</feature>
<dbReference type="PANTHER" id="PTHR43776:SF7">
    <property type="entry name" value="D,D-DIPEPTIDE TRANSPORT ATP-BINDING PROTEIN DDPF-RELATED"/>
    <property type="match status" value="1"/>
</dbReference>
<dbReference type="Pfam" id="PF08352">
    <property type="entry name" value="oligo_HPY"/>
    <property type="match status" value="1"/>
</dbReference>
<dbReference type="InterPro" id="IPR027417">
    <property type="entry name" value="P-loop_NTPase"/>
</dbReference>
<proteinExistence type="inferred from homology"/>
<dbReference type="InterPro" id="IPR003593">
    <property type="entry name" value="AAA+_ATPase"/>
</dbReference>
<evidence type="ECO:0000256" key="1">
    <source>
        <dbReference type="ARBA" id="ARBA00005417"/>
    </source>
</evidence>
<sequence length="361" mass="38582">MPLPGPLPARLRTVRPGGSGRGDGAVRSDVLVSPAPGEGGSSVSLLELTNVSKEFHVGGDTRVYALDDVSLSVDAGETVAVIGESGSGKSTLGRLALRLIEPTRGSVRFDGADVLALPAAEMRKLRAKLQIIFQEPFESLNPRMRVADIIGEPLAIHRPTMSTAQRRARVAQMIEQVGLAPDMARRYPGELSGGQQQRVGIARAVVTEPSLVVLDEPTSSLDLSVRAQILRLLADLQAELGMGYLFISHDIHTVRYVSDRIAVMYRGRVVETGPSELVFADPQHPYTRALLAAALPVDPDQELAPARLVGDPLSPTQLVPGCVLYGRCPVGEDRCVQTEVRLTPFDADREVACIKPGAPGS</sequence>
<dbReference type="NCBIfam" id="TIGR01727">
    <property type="entry name" value="oligo_HPY"/>
    <property type="match status" value="1"/>
</dbReference>